<feature type="compositionally biased region" description="Basic and acidic residues" evidence="1">
    <location>
        <begin position="331"/>
        <end position="352"/>
    </location>
</feature>
<dbReference type="InterPro" id="IPR032552">
    <property type="entry name" value="RSB_motif"/>
</dbReference>
<feature type="compositionally biased region" description="Basic and acidic residues" evidence="1">
    <location>
        <begin position="389"/>
        <end position="456"/>
    </location>
</feature>
<dbReference type="OrthoDB" id="5348404at2759"/>
<accession>A0A9D3W7V8</accession>
<feature type="compositionally biased region" description="Low complexity" evidence="1">
    <location>
        <begin position="628"/>
        <end position="649"/>
    </location>
</feature>
<dbReference type="EMBL" id="JAIQCV010000003">
    <property type="protein sequence ID" value="KAH1113780.1"/>
    <property type="molecule type" value="Genomic_DNA"/>
</dbReference>
<proteinExistence type="predicted"/>
<comment type="caution">
    <text evidence="3">The sequence shown here is derived from an EMBL/GenBank/DDBJ whole genome shotgun (WGS) entry which is preliminary data.</text>
</comment>
<feature type="region of interest" description="Disordered" evidence="1">
    <location>
        <begin position="147"/>
        <end position="287"/>
    </location>
</feature>
<dbReference type="InterPro" id="IPR003034">
    <property type="entry name" value="SAP_dom"/>
</dbReference>
<feature type="region of interest" description="Disordered" evidence="1">
    <location>
        <begin position="608"/>
        <end position="687"/>
    </location>
</feature>
<feature type="domain" description="SAP" evidence="2">
    <location>
        <begin position="13"/>
        <end position="47"/>
    </location>
</feature>
<evidence type="ECO:0000313" key="4">
    <source>
        <dbReference type="Proteomes" id="UP000828251"/>
    </source>
</evidence>
<evidence type="ECO:0000256" key="1">
    <source>
        <dbReference type="SAM" id="MobiDB-lite"/>
    </source>
</evidence>
<feature type="region of interest" description="Disordered" evidence="1">
    <location>
        <begin position="50"/>
        <end position="73"/>
    </location>
</feature>
<keyword evidence="4" id="KW-1185">Reference proteome</keyword>
<dbReference type="SMART" id="SM00513">
    <property type="entry name" value="SAP"/>
    <property type="match status" value="1"/>
</dbReference>
<dbReference type="SUPFAM" id="SSF68906">
    <property type="entry name" value="SAP domain"/>
    <property type="match status" value="1"/>
</dbReference>
<dbReference type="AlphaFoldDB" id="A0A9D3W7V8"/>
<dbReference type="PANTHER" id="PTHR47031:SF3">
    <property type="entry name" value="SAP DOMAIN-CONTAINING PROTEIN"/>
    <property type="match status" value="1"/>
</dbReference>
<dbReference type="InterPro" id="IPR035979">
    <property type="entry name" value="RBD_domain_sf"/>
</dbReference>
<feature type="compositionally biased region" description="Basic and acidic residues" evidence="1">
    <location>
        <begin position="237"/>
        <end position="258"/>
    </location>
</feature>
<feature type="region of interest" description="Disordered" evidence="1">
    <location>
        <begin position="372"/>
        <end position="529"/>
    </location>
</feature>
<dbReference type="SUPFAM" id="SSF54928">
    <property type="entry name" value="RNA-binding domain, RBD"/>
    <property type="match status" value="1"/>
</dbReference>
<feature type="compositionally biased region" description="Polar residues" evidence="1">
    <location>
        <begin position="278"/>
        <end position="287"/>
    </location>
</feature>
<protein>
    <recommendedName>
        <fullName evidence="2">SAP domain-containing protein</fullName>
    </recommendedName>
</protein>
<evidence type="ECO:0000313" key="3">
    <source>
        <dbReference type="EMBL" id="KAH1113780.1"/>
    </source>
</evidence>
<reference evidence="3 4" key="1">
    <citation type="journal article" date="2021" name="Plant Biotechnol. J.">
        <title>Multi-omics assisted identification of the key and species-specific regulatory components of drought-tolerant mechanisms in Gossypium stocksii.</title>
        <authorList>
            <person name="Yu D."/>
            <person name="Ke L."/>
            <person name="Zhang D."/>
            <person name="Wu Y."/>
            <person name="Sun Y."/>
            <person name="Mei J."/>
            <person name="Sun J."/>
            <person name="Sun Y."/>
        </authorList>
    </citation>
    <scope>NUCLEOTIDE SEQUENCE [LARGE SCALE GENOMIC DNA]</scope>
    <source>
        <strain evidence="4">cv. E1</strain>
        <tissue evidence="3">Leaf</tissue>
    </source>
</reference>
<evidence type="ECO:0000259" key="2">
    <source>
        <dbReference type="PROSITE" id="PS50800"/>
    </source>
</evidence>
<feature type="compositionally biased region" description="Polar residues" evidence="1">
    <location>
        <begin position="480"/>
        <end position="492"/>
    </location>
</feature>
<sequence>MSSKYQVLDNRPIDQWKVTELKEELKRRKLITRGLKEELVRRLDEAVRLERENAETEEDNGFNSDLQPTDKGGIEKAMPVIAETVKDDVDHSGSKIKESGVKVHVDINESAAALGHEGVQGRDSLVEKELVSETTTIQTEITVTKNVVSEVPSTEKESSGQNENVNTDIEVESEDSKLQFKTDDPKPRLENEGPKPDVENEGSKPEVESEGLKAEGENDDPKGQLQCVGSKPQLDLEESKVQLENEDLKAPHEDDVRDSSAPNIQVSEVSPDLGFQVKSDSISTDSVSNNEKIELKDNILADNVKLDLDVVKPEMVEPLSSNVAPFSGESHPMDVEDPPENKAPVDERDDKNVTNVDIGNKIDSAEMAYSEKLNLDRSSGDDSMEEDVLESKQIDSKCSTDEMGDKSEKNRAPIVKEKSPVGVLRDDLSIDKKDTLVENKSRSFVPAEKRKLHDQESVGNNELAKRRKWNSDNIEVPEHQGSNLTPISTPKDTPQPAALRRNFSRSDSTASEGAPKERVVPPSQNAPTTSLRIDHFLRPFTLKAVQELLGKTGTVTSFWMDHIKTHCYVTYSSVEEAIETRNAVYNLQWPPNGGRLLVADFVDPQEVKTRLDGPPQTPITPGTSGSTAPQAQPASQPQPSSHQQVSRQQFPPPSALPPPPPLPNPPPVRERHPLPPPPPEKPDPPIVTLDDLFWKTKATPRIYYLPLSDEQVAAKQAAHGRNIKL</sequence>
<gene>
    <name evidence="3" type="ORF">J1N35_007158</name>
</gene>
<dbReference type="Gene3D" id="1.10.720.30">
    <property type="entry name" value="SAP domain"/>
    <property type="match status" value="1"/>
</dbReference>
<dbReference type="Pfam" id="PF16294">
    <property type="entry name" value="RSB_motif"/>
    <property type="match status" value="1"/>
</dbReference>
<dbReference type="CDD" id="cd12432">
    <property type="entry name" value="RRM_ACINU"/>
    <property type="match status" value="1"/>
</dbReference>
<dbReference type="InterPro" id="IPR034257">
    <property type="entry name" value="Acinus_RRM"/>
</dbReference>
<dbReference type="PROSITE" id="PS50800">
    <property type="entry name" value="SAP"/>
    <property type="match status" value="1"/>
</dbReference>
<dbReference type="InterPro" id="IPR036361">
    <property type="entry name" value="SAP_dom_sf"/>
</dbReference>
<dbReference type="Pfam" id="PF02037">
    <property type="entry name" value="SAP"/>
    <property type="match status" value="1"/>
</dbReference>
<dbReference type="GO" id="GO:0003676">
    <property type="term" value="F:nucleic acid binding"/>
    <property type="evidence" value="ECO:0007669"/>
    <property type="project" value="InterPro"/>
</dbReference>
<organism evidence="3 4">
    <name type="scientific">Gossypium stocksii</name>
    <dbReference type="NCBI Taxonomy" id="47602"/>
    <lineage>
        <taxon>Eukaryota</taxon>
        <taxon>Viridiplantae</taxon>
        <taxon>Streptophyta</taxon>
        <taxon>Embryophyta</taxon>
        <taxon>Tracheophyta</taxon>
        <taxon>Spermatophyta</taxon>
        <taxon>Magnoliopsida</taxon>
        <taxon>eudicotyledons</taxon>
        <taxon>Gunneridae</taxon>
        <taxon>Pentapetalae</taxon>
        <taxon>rosids</taxon>
        <taxon>malvids</taxon>
        <taxon>Malvales</taxon>
        <taxon>Malvaceae</taxon>
        <taxon>Malvoideae</taxon>
        <taxon>Gossypium</taxon>
    </lineage>
</organism>
<dbReference type="Proteomes" id="UP000828251">
    <property type="component" value="Unassembled WGS sequence"/>
</dbReference>
<feature type="compositionally biased region" description="Pro residues" evidence="1">
    <location>
        <begin position="650"/>
        <end position="667"/>
    </location>
</feature>
<feature type="region of interest" description="Disordered" evidence="1">
    <location>
        <begin position="321"/>
        <end position="357"/>
    </location>
</feature>
<dbReference type="PANTHER" id="PTHR47031">
    <property type="entry name" value="SAP DNA-BINDING DOMAIN-CONTAINING PROTEIN"/>
    <property type="match status" value="1"/>
</dbReference>
<feature type="compositionally biased region" description="Basic and acidic residues" evidence="1">
    <location>
        <begin position="174"/>
        <end position="222"/>
    </location>
</feature>
<name>A0A9D3W7V8_9ROSI</name>